<reference evidence="4" key="1">
    <citation type="submission" date="2023-07" db="EMBL/GenBank/DDBJ databases">
        <title>Verminephrobacter genomes.</title>
        <authorList>
            <person name="Lund M.B."/>
        </authorList>
    </citation>
    <scope>NUCLEOTIDE SEQUENCE [LARGE SCALE GENOMIC DNA]</scope>
    <source>
        <strain evidence="4">AtM5-05</strain>
    </source>
</reference>
<feature type="transmembrane region" description="Helical" evidence="1">
    <location>
        <begin position="37"/>
        <end position="56"/>
    </location>
</feature>
<feature type="transmembrane region" description="Helical" evidence="1">
    <location>
        <begin position="180"/>
        <end position="202"/>
    </location>
</feature>
<feature type="transmembrane region" description="Helical" evidence="1">
    <location>
        <begin position="148"/>
        <end position="168"/>
    </location>
</feature>
<dbReference type="InterPro" id="IPR052756">
    <property type="entry name" value="Alkyne_AA_exporter"/>
</dbReference>
<dbReference type="EMBL" id="QZCW01000001">
    <property type="protein sequence ID" value="MCW5320402.1"/>
    <property type="molecule type" value="Genomic_DNA"/>
</dbReference>
<feature type="transmembrane region" description="Helical" evidence="1">
    <location>
        <begin position="92"/>
        <end position="116"/>
    </location>
</feature>
<dbReference type="InterPro" id="IPR000620">
    <property type="entry name" value="EamA_dom"/>
</dbReference>
<keyword evidence="1" id="KW-1133">Transmembrane helix</keyword>
<gene>
    <name evidence="3" type="ORF">D5039_04150</name>
</gene>
<evidence type="ECO:0000259" key="2">
    <source>
        <dbReference type="Pfam" id="PF00892"/>
    </source>
</evidence>
<feature type="transmembrane region" description="Helical" evidence="1">
    <location>
        <begin position="123"/>
        <end position="142"/>
    </location>
</feature>
<dbReference type="InterPro" id="IPR037185">
    <property type="entry name" value="EmrE-like"/>
</dbReference>
<dbReference type="SUPFAM" id="SSF103481">
    <property type="entry name" value="Multidrug resistance efflux transporter EmrE"/>
    <property type="match status" value="2"/>
</dbReference>
<dbReference type="Pfam" id="PF00892">
    <property type="entry name" value="EamA"/>
    <property type="match status" value="2"/>
</dbReference>
<evidence type="ECO:0000256" key="1">
    <source>
        <dbReference type="SAM" id="Phobius"/>
    </source>
</evidence>
<dbReference type="Proteomes" id="UP001208935">
    <property type="component" value="Unassembled WGS sequence"/>
</dbReference>
<feature type="domain" description="EamA" evidence="2">
    <location>
        <begin position="154"/>
        <end position="285"/>
    </location>
</feature>
<feature type="domain" description="EamA" evidence="2">
    <location>
        <begin position="16"/>
        <end position="139"/>
    </location>
</feature>
<proteinExistence type="predicted"/>
<organism evidence="3 4">
    <name type="scientific">Verminephrobacter aporrectodeae subsp. tuberculatae</name>
    <dbReference type="NCBI Taxonomy" id="1110392"/>
    <lineage>
        <taxon>Bacteria</taxon>
        <taxon>Pseudomonadati</taxon>
        <taxon>Pseudomonadota</taxon>
        <taxon>Betaproteobacteria</taxon>
        <taxon>Burkholderiales</taxon>
        <taxon>Comamonadaceae</taxon>
        <taxon>Verminephrobacter</taxon>
    </lineage>
</organism>
<evidence type="ECO:0000313" key="4">
    <source>
        <dbReference type="Proteomes" id="UP001208935"/>
    </source>
</evidence>
<sequence>MWRTPSSKTALASGFVILCWAYSPIGIRIGLQSYEPGHLALLRFLIASAFMGLVAGVHRIALPRTRDLPLLVALGFFAVALHHVALNHGQRSVSAGAASVLAQSTPIFSALIARCFLNEKITLWRWGCVALGLAGAVTVIAGDRVFGGFQARGLLVLLAAFAWSVYFVLQKRHAGRYSALTMVCYTVWSGTALLCIYLPGLAGEVARAPMRVNAAVLLLGVLPSALAYLAWAYVLSRIDVSRASMALYLVPPTAMLMASMVLGEKTSPMVLLGAAIVIASVVALNFERRGEPLPSRRP</sequence>
<keyword evidence="1" id="KW-0812">Transmembrane</keyword>
<feature type="transmembrane region" description="Helical" evidence="1">
    <location>
        <begin position="246"/>
        <end position="263"/>
    </location>
</feature>
<feature type="transmembrane region" description="Helical" evidence="1">
    <location>
        <begin position="269"/>
        <end position="286"/>
    </location>
</feature>
<keyword evidence="4" id="KW-1185">Reference proteome</keyword>
<accession>A0ABT3KQ02</accession>
<dbReference type="PANTHER" id="PTHR12715">
    <property type="entry name" value="TRANSPORTER, DRUG/METABOLITE EXPORTER FAMILY"/>
    <property type="match status" value="1"/>
</dbReference>
<dbReference type="GeneID" id="77321880"/>
<protein>
    <submittedName>
        <fullName evidence="3">EamA family transporter</fullName>
    </submittedName>
</protein>
<keyword evidence="1" id="KW-0472">Membrane</keyword>
<comment type="caution">
    <text evidence="3">The sequence shown here is derived from an EMBL/GenBank/DDBJ whole genome shotgun (WGS) entry which is preliminary data.</text>
</comment>
<feature type="transmembrane region" description="Helical" evidence="1">
    <location>
        <begin position="214"/>
        <end position="234"/>
    </location>
</feature>
<name>A0ABT3KQ02_9BURK</name>
<dbReference type="Gene3D" id="1.10.3730.20">
    <property type="match status" value="2"/>
</dbReference>
<evidence type="ECO:0000313" key="3">
    <source>
        <dbReference type="EMBL" id="MCW5320402.1"/>
    </source>
</evidence>
<feature type="transmembrane region" description="Helical" evidence="1">
    <location>
        <begin position="68"/>
        <end position="86"/>
    </location>
</feature>
<dbReference type="RefSeq" id="WP_265281170.1">
    <property type="nucleotide sequence ID" value="NZ_QZCW01000001.1"/>
</dbReference>
<dbReference type="PANTHER" id="PTHR12715:SF4">
    <property type="entry name" value="EAMA DOMAIN-CONTAINING PROTEIN"/>
    <property type="match status" value="1"/>
</dbReference>